<keyword evidence="3" id="KW-0067">ATP-binding</keyword>
<dbReference type="CDD" id="cd24028">
    <property type="entry name" value="ASKHA_NBD_HSP70_HSPA1-like"/>
    <property type="match status" value="1"/>
</dbReference>
<gene>
    <name evidence="4" type="ORF">BOKJ2_LOCUS8430</name>
</gene>
<keyword evidence="2" id="KW-0547">Nucleotide-binding</keyword>
<dbReference type="PROSITE" id="PS00329">
    <property type="entry name" value="HSP70_2"/>
    <property type="match status" value="1"/>
</dbReference>
<evidence type="ECO:0008006" key="6">
    <source>
        <dbReference type="Google" id="ProtNLM"/>
    </source>
</evidence>
<dbReference type="Gene3D" id="3.30.420.40">
    <property type="match status" value="2"/>
</dbReference>
<dbReference type="AlphaFoldDB" id="A0A811KVZ6"/>
<dbReference type="Gene3D" id="3.90.640.10">
    <property type="entry name" value="Actin, Chain A, domain 4"/>
    <property type="match status" value="1"/>
</dbReference>
<reference evidence="4" key="1">
    <citation type="submission" date="2020-09" db="EMBL/GenBank/DDBJ databases">
        <authorList>
            <person name="Kikuchi T."/>
        </authorList>
    </citation>
    <scope>NUCLEOTIDE SEQUENCE</scope>
    <source>
        <strain evidence="4">SH1</strain>
    </source>
</reference>
<dbReference type="EMBL" id="CAJFCW020000004">
    <property type="protein sequence ID" value="CAG9112498.1"/>
    <property type="molecule type" value="Genomic_DNA"/>
</dbReference>
<sequence length="423" mass="46712">MEHANGIDLGTTYSCVAVFIDGNVKVLANDYGSLTTPSCVGFTDCDRVVGEAAFSQAIRNSENTVFNAKRLIGRKFSDPTVQSDMEHWPYKVVEEEGTPKFQVQHEGKTKTYLPEEISAMVLSKMKATAEDFLQHPVTDAVITVPAYFNDAQRQSTKDAAKIAGLNVLRIINEPTAAAIGFGHQKNVTGTKNVLVYDLGGGTFDVSIMRITDKTFQVKAVGGSTHLGGEDFDNAMMKYLMKEFKMKYDKDLSTNNRSLRRLKVQCERTKRELSNFTSVDFEIDSLFDGEDFYTKMTRVRFESLTMDRLEETIKIVEDVLKDAKMEKSQIDEVILVGGSTRIPKVQELLSKTFEGKKLNKSINPDEAVAYGAALHAAILSGVKSETLKDVTIIDVTSLSLGIGVIGGHMETVVKRNTKIPASIS</sequence>
<dbReference type="Pfam" id="PF00012">
    <property type="entry name" value="HSP70"/>
    <property type="match status" value="1"/>
</dbReference>
<dbReference type="PROSITE" id="PS01036">
    <property type="entry name" value="HSP70_3"/>
    <property type="match status" value="1"/>
</dbReference>
<comment type="caution">
    <text evidence="4">The sequence shown here is derived from an EMBL/GenBank/DDBJ whole genome shotgun (WGS) entry which is preliminary data.</text>
</comment>
<dbReference type="FunFam" id="3.30.30.30:FF:000001">
    <property type="entry name" value="heat shock 70 kDa protein-like"/>
    <property type="match status" value="1"/>
</dbReference>
<dbReference type="PANTHER" id="PTHR19375">
    <property type="entry name" value="HEAT SHOCK PROTEIN 70KDA"/>
    <property type="match status" value="1"/>
</dbReference>
<evidence type="ECO:0000313" key="5">
    <source>
        <dbReference type="Proteomes" id="UP000614601"/>
    </source>
</evidence>
<dbReference type="OrthoDB" id="2401965at2759"/>
<evidence type="ECO:0000256" key="2">
    <source>
        <dbReference type="ARBA" id="ARBA00022741"/>
    </source>
</evidence>
<name>A0A811KVZ6_9BILA</name>
<dbReference type="InterPro" id="IPR043129">
    <property type="entry name" value="ATPase_NBD"/>
</dbReference>
<dbReference type="Proteomes" id="UP000783686">
    <property type="component" value="Unassembled WGS sequence"/>
</dbReference>
<dbReference type="InterPro" id="IPR029047">
    <property type="entry name" value="HSP70_peptide-bd_sf"/>
</dbReference>
<dbReference type="GO" id="GO:0006950">
    <property type="term" value="P:response to stress"/>
    <property type="evidence" value="ECO:0007669"/>
    <property type="project" value="UniProtKB-ARBA"/>
</dbReference>
<dbReference type="SUPFAM" id="SSF100920">
    <property type="entry name" value="Heat shock protein 70kD (HSP70), peptide-binding domain"/>
    <property type="match status" value="1"/>
</dbReference>
<organism evidence="4 5">
    <name type="scientific">Bursaphelenchus okinawaensis</name>
    <dbReference type="NCBI Taxonomy" id="465554"/>
    <lineage>
        <taxon>Eukaryota</taxon>
        <taxon>Metazoa</taxon>
        <taxon>Ecdysozoa</taxon>
        <taxon>Nematoda</taxon>
        <taxon>Chromadorea</taxon>
        <taxon>Rhabditida</taxon>
        <taxon>Tylenchina</taxon>
        <taxon>Tylenchomorpha</taxon>
        <taxon>Aphelenchoidea</taxon>
        <taxon>Aphelenchoididae</taxon>
        <taxon>Bursaphelenchus</taxon>
    </lineage>
</organism>
<accession>A0A811KVZ6</accession>
<dbReference type="EMBL" id="CAJFDH010000004">
    <property type="protein sequence ID" value="CAD5219410.1"/>
    <property type="molecule type" value="Genomic_DNA"/>
</dbReference>
<dbReference type="PROSITE" id="PS00297">
    <property type="entry name" value="HSP70_1"/>
    <property type="match status" value="1"/>
</dbReference>
<proteinExistence type="inferred from homology"/>
<keyword evidence="5" id="KW-1185">Reference proteome</keyword>
<dbReference type="PRINTS" id="PR00301">
    <property type="entry name" value="HEATSHOCK70"/>
</dbReference>
<dbReference type="SUPFAM" id="SSF53067">
    <property type="entry name" value="Actin-like ATPase domain"/>
    <property type="match status" value="2"/>
</dbReference>
<protein>
    <recommendedName>
        <fullName evidence="6">Heat shock protein 70</fullName>
    </recommendedName>
</protein>
<dbReference type="FunFam" id="3.30.420.40:FF:000026">
    <property type="entry name" value="Heat shock protein 70"/>
    <property type="match status" value="1"/>
</dbReference>
<dbReference type="FunFam" id="3.90.640.10:FF:000002">
    <property type="entry name" value="Heat shock 70 kDa"/>
    <property type="match status" value="1"/>
</dbReference>
<dbReference type="GO" id="GO:0005524">
    <property type="term" value="F:ATP binding"/>
    <property type="evidence" value="ECO:0007669"/>
    <property type="project" value="UniProtKB-KW"/>
</dbReference>
<dbReference type="Gene3D" id="2.60.34.10">
    <property type="entry name" value="Substrate Binding Domain Of DNAk, Chain A, domain 1"/>
    <property type="match status" value="1"/>
</dbReference>
<evidence type="ECO:0000256" key="3">
    <source>
        <dbReference type="ARBA" id="ARBA00022840"/>
    </source>
</evidence>
<dbReference type="InterPro" id="IPR013126">
    <property type="entry name" value="Hsp_70_fam"/>
</dbReference>
<dbReference type="GO" id="GO:0140662">
    <property type="term" value="F:ATP-dependent protein folding chaperone"/>
    <property type="evidence" value="ECO:0007669"/>
    <property type="project" value="InterPro"/>
</dbReference>
<comment type="similarity">
    <text evidence="1">Belongs to the heat shock protein 70 family.</text>
</comment>
<evidence type="ECO:0000313" key="4">
    <source>
        <dbReference type="EMBL" id="CAD5219410.1"/>
    </source>
</evidence>
<evidence type="ECO:0000256" key="1">
    <source>
        <dbReference type="ARBA" id="ARBA00007381"/>
    </source>
</evidence>
<dbReference type="Gene3D" id="3.30.30.30">
    <property type="match status" value="1"/>
</dbReference>
<dbReference type="InterPro" id="IPR018181">
    <property type="entry name" value="Heat_shock_70_CS"/>
</dbReference>
<dbReference type="Proteomes" id="UP000614601">
    <property type="component" value="Unassembled WGS sequence"/>
</dbReference>